<keyword evidence="7" id="KW-1185">Reference proteome</keyword>
<evidence type="ECO:0000313" key="6">
    <source>
        <dbReference type="EMBL" id="AEF83628.1"/>
    </source>
</evidence>
<protein>
    <submittedName>
        <fullName evidence="6">Putative creatininase</fullName>
    </submittedName>
</protein>
<name>F5YJX2_TREPZ</name>
<comment type="similarity">
    <text evidence="5">Belongs to the creatininase superfamily.</text>
</comment>
<dbReference type="PANTHER" id="PTHR35005:SF1">
    <property type="entry name" value="2-AMINO-5-FORMYLAMINO-6-RIBOSYLAMINOPYRIMIDIN-4(3H)-ONE 5'-MONOPHOSPHATE DEFORMYLASE"/>
    <property type="match status" value="1"/>
</dbReference>
<dbReference type="AlphaFoldDB" id="F5YJX2"/>
<dbReference type="SUPFAM" id="SSF102215">
    <property type="entry name" value="Creatininase"/>
    <property type="match status" value="1"/>
</dbReference>
<dbReference type="GO" id="GO:0046872">
    <property type="term" value="F:metal ion binding"/>
    <property type="evidence" value="ECO:0007669"/>
    <property type="project" value="UniProtKB-KW"/>
</dbReference>
<dbReference type="GO" id="GO:0009231">
    <property type="term" value="P:riboflavin biosynthetic process"/>
    <property type="evidence" value="ECO:0007669"/>
    <property type="project" value="TreeGrafter"/>
</dbReference>
<dbReference type="OrthoDB" id="9801445at2"/>
<keyword evidence="3" id="KW-0378">Hydrolase</keyword>
<dbReference type="PANTHER" id="PTHR35005">
    <property type="entry name" value="3-DEHYDRO-SCYLLO-INOSOSE HYDROLASE"/>
    <property type="match status" value="1"/>
</dbReference>
<dbReference type="Pfam" id="PF02633">
    <property type="entry name" value="Creatininase"/>
    <property type="match status" value="1"/>
</dbReference>
<evidence type="ECO:0000256" key="5">
    <source>
        <dbReference type="ARBA" id="ARBA00024029"/>
    </source>
</evidence>
<dbReference type="Gene3D" id="3.40.50.10310">
    <property type="entry name" value="Creatininase"/>
    <property type="match status" value="1"/>
</dbReference>
<evidence type="ECO:0000256" key="4">
    <source>
        <dbReference type="ARBA" id="ARBA00022833"/>
    </source>
</evidence>
<proteinExistence type="inferred from homology"/>
<reference evidence="6 7" key="2">
    <citation type="journal article" date="2011" name="ISME J.">
        <title>RNA-seq reveals cooperative metabolic interactions between two termite-gut spirochete species in co-culture.</title>
        <authorList>
            <person name="Rosenthal A.Z."/>
            <person name="Matson E.G."/>
            <person name="Eldar A."/>
            <person name="Leadbetter J.R."/>
        </authorList>
    </citation>
    <scope>NUCLEOTIDE SEQUENCE [LARGE SCALE GENOMIC DNA]</scope>
    <source>
        <strain evidence="7">ATCC BAA-887 / DSM 12427 / ZAS-2</strain>
    </source>
</reference>
<dbReference type="KEGG" id="tpi:TREPR_0719"/>
<evidence type="ECO:0000256" key="1">
    <source>
        <dbReference type="ARBA" id="ARBA00001947"/>
    </source>
</evidence>
<gene>
    <name evidence="6" type="ordered locus">TREPR_0719</name>
</gene>
<dbReference type="Proteomes" id="UP000009223">
    <property type="component" value="Chromosome"/>
</dbReference>
<reference evidence="7" key="1">
    <citation type="submission" date="2009-12" db="EMBL/GenBank/DDBJ databases">
        <title>Complete sequence of Treponema primitia strain ZAS-2.</title>
        <authorList>
            <person name="Tetu S.G."/>
            <person name="Matson E."/>
            <person name="Ren Q."/>
            <person name="Seshadri R."/>
            <person name="Elbourne L."/>
            <person name="Hassan K.A."/>
            <person name="Durkin A."/>
            <person name="Radune D."/>
            <person name="Mohamoud Y."/>
            <person name="Shay R."/>
            <person name="Jin S."/>
            <person name="Zhang X."/>
            <person name="Lucey K."/>
            <person name="Ballor N.R."/>
            <person name="Ottesen E."/>
            <person name="Rosenthal R."/>
            <person name="Allen A."/>
            <person name="Leadbetter J.R."/>
            <person name="Paulsen I.T."/>
        </authorList>
    </citation>
    <scope>NUCLEOTIDE SEQUENCE [LARGE SCALE GENOMIC DNA]</scope>
    <source>
        <strain evidence="7">ATCC BAA-887 / DSM 12427 / ZAS-2</strain>
    </source>
</reference>
<comment type="cofactor">
    <cofactor evidence="1">
        <name>Zn(2+)</name>
        <dbReference type="ChEBI" id="CHEBI:29105"/>
    </cofactor>
</comment>
<organism evidence="6 7">
    <name type="scientific">Treponema primitia (strain ATCC BAA-887 / DSM 12427 / ZAS-2)</name>
    <dbReference type="NCBI Taxonomy" id="545694"/>
    <lineage>
        <taxon>Bacteria</taxon>
        <taxon>Pseudomonadati</taxon>
        <taxon>Spirochaetota</taxon>
        <taxon>Spirochaetia</taxon>
        <taxon>Spirochaetales</taxon>
        <taxon>Treponemataceae</taxon>
        <taxon>Treponema</taxon>
    </lineage>
</organism>
<accession>F5YJX2</accession>
<dbReference type="EMBL" id="CP001843">
    <property type="protein sequence ID" value="AEF83628.1"/>
    <property type="molecule type" value="Genomic_DNA"/>
</dbReference>
<dbReference type="HOGENOM" id="CLU_055029_3_1_12"/>
<dbReference type="GO" id="GO:0016811">
    <property type="term" value="F:hydrolase activity, acting on carbon-nitrogen (but not peptide) bonds, in linear amides"/>
    <property type="evidence" value="ECO:0007669"/>
    <property type="project" value="TreeGrafter"/>
</dbReference>
<dbReference type="eggNOG" id="COG1402">
    <property type="taxonomic scope" value="Bacteria"/>
</dbReference>
<evidence type="ECO:0000313" key="7">
    <source>
        <dbReference type="Proteomes" id="UP000009223"/>
    </source>
</evidence>
<keyword evidence="4" id="KW-0862">Zinc</keyword>
<dbReference type="InterPro" id="IPR024087">
    <property type="entry name" value="Creatininase-like_sf"/>
</dbReference>
<evidence type="ECO:0000256" key="2">
    <source>
        <dbReference type="ARBA" id="ARBA00022723"/>
    </source>
</evidence>
<dbReference type="STRING" id="545694.TREPR_0719"/>
<keyword evidence="2" id="KW-0479">Metal-binding</keyword>
<evidence type="ECO:0000256" key="3">
    <source>
        <dbReference type="ARBA" id="ARBA00022801"/>
    </source>
</evidence>
<dbReference type="RefSeq" id="WP_015709314.1">
    <property type="nucleotide sequence ID" value="NC_015578.1"/>
</dbReference>
<dbReference type="InterPro" id="IPR003785">
    <property type="entry name" value="Creatininase/forma_Hydrolase"/>
</dbReference>
<sequence>MKGELLYEVRGPKTILEMTAAEFGEAVKRAPIAVLAFGSVENHSTHLPLSADTLQGTELIKRAAEKLTEKGLPALPAFCVPYGVETNRFERQNTLGNVSLSQKTFIQMVTELSLSLVKNGFKRLVFCVSHTENLAAMHVAAKDLGDEHDVPVIVVNWIPPMNDEWPKFLKNAAHQGHGGEDETACVMAVTPHLVDISNSGSYHPPEDTNPVKSAGLHYYGGALGIYTPIGADKTPGFVGDPSDADAKAGEICYDLYADWIADAVCKYWKK</sequence>